<keyword evidence="2" id="KW-1185">Reference proteome</keyword>
<name>A0A5B7F9G6_PORTR</name>
<evidence type="ECO:0000313" key="2">
    <source>
        <dbReference type="Proteomes" id="UP000324222"/>
    </source>
</evidence>
<evidence type="ECO:0000313" key="1">
    <source>
        <dbReference type="EMBL" id="MPC43092.1"/>
    </source>
</evidence>
<dbReference type="Proteomes" id="UP000324222">
    <property type="component" value="Unassembled WGS sequence"/>
</dbReference>
<dbReference type="AlphaFoldDB" id="A0A5B7F9G6"/>
<gene>
    <name evidence="1" type="ORF">E2C01_036728</name>
</gene>
<sequence>MFLEGLWRRWCCSHGVPRTPVARNTRLSPAVFTLLLPGSFLLRLLHVILADIDYWSRAATRTWAKQGTTFWAFRDLYKQPPEDVTSQVTAAPVPAAPHRRTRAARRPTVLAHRAPPHSHACTVGV</sequence>
<reference evidence="1 2" key="1">
    <citation type="submission" date="2019-05" db="EMBL/GenBank/DDBJ databases">
        <title>Another draft genome of Portunus trituberculatus and its Hox gene families provides insights of decapod evolution.</title>
        <authorList>
            <person name="Jeong J.-H."/>
            <person name="Song I."/>
            <person name="Kim S."/>
            <person name="Choi T."/>
            <person name="Kim D."/>
            <person name="Ryu S."/>
            <person name="Kim W."/>
        </authorList>
    </citation>
    <scope>NUCLEOTIDE SEQUENCE [LARGE SCALE GENOMIC DNA]</scope>
    <source>
        <tissue evidence="1">Muscle</tissue>
    </source>
</reference>
<comment type="caution">
    <text evidence="1">The sequence shown here is derived from an EMBL/GenBank/DDBJ whole genome shotgun (WGS) entry which is preliminary data.</text>
</comment>
<proteinExistence type="predicted"/>
<protein>
    <submittedName>
        <fullName evidence="1">Uncharacterized protein</fullName>
    </submittedName>
</protein>
<dbReference type="EMBL" id="VSRR010005684">
    <property type="protein sequence ID" value="MPC43092.1"/>
    <property type="molecule type" value="Genomic_DNA"/>
</dbReference>
<accession>A0A5B7F9G6</accession>
<organism evidence="1 2">
    <name type="scientific">Portunus trituberculatus</name>
    <name type="common">Swimming crab</name>
    <name type="synonym">Neptunus trituberculatus</name>
    <dbReference type="NCBI Taxonomy" id="210409"/>
    <lineage>
        <taxon>Eukaryota</taxon>
        <taxon>Metazoa</taxon>
        <taxon>Ecdysozoa</taxon>
        <taxon>Arthropoda</taxon>
        <taxon>Crustacea</taxon>
        <taxon>Multicrustacea</taxon>
        <taxon>Malacostraca</taxon>
        <taxon>Eumalacostraca</taxon>
        <taxon>Eucarida</taxon>
        <taxon>Decapoda</taxon>
        <taxon>Pleocyemata</taxon>
        <taxon>Brachyura</taxon>
        <taxon>Eubrachyura</taxon>
        <taxon>Portunoidea</taxon>
        <taxon>Portunidae</taxon>
        <taxon>Portuninae</taxon>
        <taxon>Portunus</taxon>
    </lineage>
</organism>